<comment type="subcellular location">
    <subcellularLocation>
        <location evidence="1">Cell inner membrane</location>
        <topology evidence="1">Multi-pass membrane protein</topology>
    </subcellularLocation>
</comment>
<keyword evidence="4" id="KW-0997">Cell inner membrane</keyword>
<name>A0A0G0WKA1_9BACT</name>
<evidence type="ECO:0000256" key="7">
    <source>
        <dbReference type="ARBA" id="ARBA00023136"/>
    </source>
</evidence>
<feature type="transmembrane region" description="Helical" evidence="8">
    <location>
        <begin position="336"/>
        <end position="364"/>
    </location>
</feature>
<keyword evidence="6 8" id="KW-1133">Transmembrane helix</keyword>
<dbReference type="EMBL" id="LCBP01000010">
    <property type="protein sequence ID" value="KKS13234.1"/>
    <property type="molecule type" value="Genomic_DNA"/>
</dbReference>
<dbReference type="Gene3D" id="1.20.1740.10">
    <property type="entry name" value="Amino acid/polyamine transporter I"/>
    <property type="match status" value="1"/>
</dbReference>
<dbReference type="AlphaFoldDB" id="A0A0G0WKA1"/>
<feature type="transmembrane region" description="Helical" evidence="8">
    <location>
        <begin position="70"/>
        <end position="90"/>
    </location>
</feature>
<dbReference type="PANTHER" id="PTHR32195:SF26">
    <property type="entry name" value="TRYPTOPHAN OR TYROSINE TRANSPORTER PROTEIN"/>
    <property type="match status" value="1"/>
</dbReference>
<keyword evidence="7 8" id="KW-0472">Membrane</keyword>
<proteinExistence type="predicted"/>
<feature type="transmembrane region" description="Helical" evidence="8">
    <location>
        <begin position="281"/>
        <end position="300"/>
    </location>
</feature>
<feature type="transmembrane region" description="Helical" evidence="8">
    <location>
        <begin position="200"/>
        <end position="222"/>
    </location>
</feature>
<accession>A0A0G0WKA1</accession>
<evidence type="ECO:0000256" key="8">
    <source>
        <dbReference type="SAM" id="Phobius"/>
    </source>
</evidence>
<protein>
    <submittedName>
        <fullName evidence="9">Aromatic amino acid permease</fullName>
    </submittedName>
</protein>
<dbReference type="PANTHER" id="PTHR32195">
    <property type="entry name" value="OS07G0662800 PROTEIN"/>
    <property type="match status" value="1"/>
</dbReference>
<evidence type="ECO:0000313" key="10">
    <source>
        <dbReference type="Proteomes" id="UP000034299"/>
    </source>
</evidence>
<evidence type="ECO:0000256" key="2">
    <source>
        <dbReference type="ARBA" id="ARBA00022448"/>
    </source>
</evidence>
<gene>
    <name evidence="9" type="ORF">UU69_C0010G0009</name>
</gene>
<feature type="transmembrane region" description="Helical" evidence="8">
    <location>
        <begin position="130"/>
        <end position="149"/>
    </location>
</feature>
<keyword evidence="3" id="KW-1003">Cell membrane</keyword>
<evidence type="ECO:0000256" key="1">
    <source>
        <dbReference type="ARBA" id="ARBA00004429"/>
    </source>
</evidence>
<reference evidence="9 10" key="1">
    <citation type="journal article" date="2015" name="Nature">
        <title>rRNA introns, odd ribosomes, and small enigmatic genomes across a large radiation of phyla.</title>
        <authorList>
            <person name="Brown C.T."/>
            <person name="Hug L.A."/>
            <person name="Thomas B.C."/>
            <person name="Sharon I."/>
            <person name="Castelle C.J."/>
            <person name="Singh A."/>
            <person name="Wilkins M.J."/>
            <person name="Williams K.H."/>
            <person name="Banfield J.F."/>
        </authorList>
    </citation>
    <scope>NUCLEOTIDE SEQUENCE [LARGE SCALE GENOMIC DNA]</scope>
</reference>
<dbReference type="Pfam" id="PF03222">
    <property type="entry name" value="Trp_Tyr_perm"/>
    <property type="match status" value="1"/>
</dbReference>
<dbReference type="Proteomes" id="UP000034299">
    <property type="component" value="Unassembled WGS sequence"/>
</dbReference>
<evidence type="ECO:0000256" key="3">
    <source>
        <dbReference type="ARBA" id="ARBA00022475"/>
    </source>
</evidence>
<comment type="caution">
    <text evidence="9">The sequence shown here is derived from an EMBL/GenBank/DDBJ whole genome shotgun (WGS) entry which is preliminary data.</text>
</comment>
<evidence type="ECO:0000256" key="6">
    <source>
        <dbReference type="ARBA" id="ARBA00022989"/>
    </source>
</evidence>
<feature type="transmembrane region" description="Helical" evidence="8">
    <location>
        <begin position="242"/>
        <end position="260"/>
    </location>
</feature>
<feature type="transmembrane region" description="Helical" evidence="8">
    <location>
        <begin position="306"/>
        <end position="324"/>
    </location>
</feature>
<evidence type="ECO:0000256" key="5">
    <source>
        <dbReference type="ARBA" id="ARBA00022692"/>
    </source>
</evidence>
<evidence type="ECO:0000313" key="9">
    <source>
        <dbReference type="EMBL" id="KKS13234.1"/>
    </source>
</evidence>
<dbReference type="InterPro" id="IPR018227">
    <property type="entry name" value="Amino_acid_transport_2"/>
</dbReference>
<feature type="transmembrane region" description="Helical" evidence="8">
    <location>
        <begin position="29"/>
        <end position="49"/>
    </location>
</feature>
<dbReference type="GO" id="GO:0005886">
    <property type="term" value="C:plasma membrane"/>
    <property type="evidence" value="ECO:0007669"/>
    <property type="project" value="UniProtKB-SubCell"/>
</dbReference>
<organism evidence="9 10">
    <name type="scientific">Candidatus Magasanikbacteria bacterium GW2011_GWA2_41_55</name>
    <dbReference type="NCBI Taxonomy" id="1619038"/>
    <lineage>
        <taxon>Bacteria</taxon>
        <taxon>Candidatus Magasanikiibacteriota</taxon>
    </lineage>
</organism>
<evidence type="ECO:0000256" key="4">
    <source>
        <dbReference type="ARBA" id="ARBA00022519"/>
    </source>
</evidence>
<keyword evidence="5 8" id="KW-0812">Transmembrane</keyword>
<feature type="transmembrane region" description="Helical" evidence="8">
    <location>
        <begin position="105"/>
        <end position="123"/>
    </location>
</feature>
<keyword evidence="2" id="KW-0813">Transport</keyword>
<feature type="transmembrane region" description="Helical" evidence="8">
    <location>
        <begin position="161"/>
        <end position="180"/>
    </location>
</feature>
<dbReference type="GO" id="GO:0003333">
    <property type="term" value="P:amino acid transmembrane transport"/>
    <property type="evidence" value="ECO:0007669"/>
    <property type="project" value="InterPro"/>
</dbReference>
<sequence>MLVGSVIGAGVLGIPYAVARVGWAIGVVYLLALGVLVMGLNLLLGEIVLRTKHHLQIPGLAAKYLGPKGKYFVTFSVLFGSYGGLLAYVIGEGQVLKALFGGDAFWWSLFFWVAGSYAVFYGLRLIKKLDLILTLIIFVVVLIITVWSAPDIHWPNLGNHVTWANLFLPYGVILFALQGAAAIPQVKEILPHQQKNLRSVITWGGIIPIFVYFLFMTAVVGVTGSATTEIATVGLGQKLGPALVIFGNLFALFAMGTCFLNNAIAVKKQFEWDYKLDRFNAWVLTIMAPLLLFLLGARNFIGTLEIVGALFGSFNAIIIIIIYWQAKRKGDLPVRWYSLHHALLLSVLIILIFVIGAILTFWQIGR</sequence>